<reference evidence="1 2" key="1">
    <citation type="submission" date="2018-11" db="EMBL/GenBank/DDBJ databases">
        <title>Genome sequencing of Paenibacillus sp. KCOM 3021 (= ChDC PVNT-B20).</title>
        <authorList>
            <person name="Kook J.-K."/>
            <person name="Park S.-N."/>
            <person name="Lim Y.K."/>
        </authorList>
    </citation>
    <scope>NUCLEOTIDE SEQUENCE [LARGE SCALE GENOMIC DNA]</scope>
    <source>
        <strain evidence="1 2">KCOM 3021</strain>
    </source>
</reference>
<proteinExistence type="predicted"/>
<comment type="caution">
    <text evidence="1">The sequence shown here is derived from an EMBL/GenBank/DDBJ whole genome shotgun (WGS) entry which is preliminary data.</text>
</comment>
<keyword evidence="2" id="KW-1185">Reference proteome</keyword>
<dbReference type="RefSeq" id="WP_128634380.1">
    <property type="nucleotide sequence ID" value="NZ_RRCN01000001.1"/>
</dbReference>
<organism evidence="1 2">
    <name type="scientific">Paenibacillus oralis</name>
    <dbReference type="NCBI Taxonomy" id="2490856"/>
    <lineage>
        <taxon>Bacteria</taxon>
        <taxon>Bacillati</taxon>
        <taxon>Bacillota</taxon>
        <taxon>Bacilli</taxon>
        <taxon>Bacillales</taxon>
        <taxon>Paenibacillaceae</taxon>
        <taxon>Paenibacillus</taxon>
    </lineage>
</organism>
<gene>
    <name evidence="1" type="ORF">EHV15_29510</name>
</gene>
<sequence length="143" mass="16205">MNMQGGDTIKLCPKKKIRMRGHRIILLDSFQFSFLLDGAGGKQFDNFVLVFENGFHIFETIIRFKHGVDEVYYLKSGEIIEVKVETNDDLKTYHTKIANVLFNPYAVPSGQKVATISIPSANKQEIITIKTGEIAAYKFKEAD</sequence>
<protein>
    <submittedName>
        <fullName evidence="1">Uncharacterized protein</fullName>
    </submittedName>
</protein>
<dbReference type="AlphaFoldDB" id="A0A3P3UDR5"/>
<dbReference type="Proteomes" id="UP000267017">
    <property type="component" value="Unassembled WGS sequence"/>
</dbReference>
<evidence type="ECO:0000313" key="2">
    <source>
        <dbReference type="Proteomes" id="UP000267017"/>
    </source>
</evidence>
<accession>A0A3P3UDR5</accession>
<name>A0A3P3UDR5_9BACL</name>
<evidence type="ECO:0000313" key="1">
    <source>
        <dbReference type="EMBL" id="RRJ66603.1"/>
    </source>
</evidence>
<dbReference type="OrthoDB" id="2312154at2"/>
<dbReference type="EMBL" id="RRCN01000001">
    <property type="protein sequence ID" value="RRJ66603.1"/>
    <property type="molecule type" value="Genomic_DNA"/>
</dbReference>